<dbReference type="EMBL" id="FPHM01000155">
    <property type="protein sequence ID" value="SFV70445.1"/>
    <property type="molecule type" value="Genomic_DNA"/>
</dbReference>
<evidence type="ECO:0000259" key="1">
    <source>
        <dbReference type="SMART" id="SM00507"/>
    </source>
</evidence>
<dbReference type="CDD" id="cd00085">
    <property type="entry name" value="HNHc"/>
    <property type="match status" value="1"/>
</dbReference>
<protein>
    <recommendedName>
        <fullName evidence="1">HNH nuclease domain-containing protein</fullName>
    </recommendedName>
</protein>
<organism evidence="2">
    <name type="scientific">hydrothermal vent metagenome</name>
    <dbReference type="NCBI Taxonomy" id="652676"/>
    <lineage>
        <taxon>unclassified sequences</taxon>
        <taxon>metagenomes</taxon>
        <taxon>ecological metagenomes</taxon>
    </lineage>
</organism>
<dbReference type="AlphaFoldDB" id="A0A1W1CXJ1"/>
<evidence type="ECO:0000313" key="2">
    <source>
        <dbReference type="EMBL" id="SFV70445.1"/>
    </source>
</evidence>
<feature type="domain" description="HNH nuclease" evidence="1">
    <location>
        <begin position="194"/>
        <end position="247"/>
    </location>
</feature>
<name>A0A1W1CXJ1_9ZZZZ</name>
<sequence length="270" mass="31796">MYDKGLKKLKKVVSSFGINITIEAIERKERIEKMLKIFKTEAIDASIDNVVIAKPNLNLLYTTENGGVVRTIAWKASKRSEYYQGEKRASTFHLYRCEALKQMEEDNQIGTYRLTGDPRGYYAVTFGDINQTKKVESRICRRCESMYEQQERKKFTMRNLKDYLEKEQDGYESPITIEEHKARQQVTYSENWSEIAKKYKSNINYRCEECQLHLLDDKRYLEAHHIDKDIGNNSRSNIRLLCISCHSQEAGHQHLLQSSKYIKFMNKYKG</sequence>
<dbReference type="Gene3D" id="1.10.30.50">
    <property type="match status" value="1"/>
</dbReference>
<dbReference type="GO" id="GO:0004519">
    <property type="term" value="F:endonuclease activity"/>
    <property type="evidence" value="ECO:0007669"/>
    <property type="project" value="InterPro"/>
</dbReference>
<reference evidence="2" key="1">
    <citation type="submission" date="2016-10" db="EMBL/GenBank/DDBJ databases">
        <authorList>
            <person name="de Groot N.N."/>
        </authorList>
    </citation>
    <scope>NUCLEOTIDE SEQUENCE</scope>
</reference>
<dbReference type="InterPro" id="IPR003615">
    <property type="entry name" value="HNH_nuc"/>
</dbReference>
<dbReference type="GO" id="GO:0003676">
    <property type="term" value="F:nucleic acid binding"/>
    <property type="evidence" value="ECO:0007669"/>
    <property type="project" value="InterPro"/>
</dbReference>
<dbReference type="InterPro" id="IPR002711">
    <property type="entry name" value="HNH"/>
</dbReference>
<gene>
    <name evidence="2" type="ORF">MNB_SV-13-2000</name>
</gene>
<proteinExistence type="predicted"/>
<dbReference type="GO" id="GO:0008270">
    <property type="term" value="F:zinc ion binding"/>
    <property type="evidence" value="ECO:0007669"/>
    <property type="project" value="InterPro"/>
</dbReference>
<dbReference type="Pfam" id="PF01844">
    <property type="entry name" value="HNH"/>
    <property type="match status" value="1"/>
</dbReference>
<accession>A0A1W1CXJ1</accession>
<dbReference type="SMART" id="SM00507">
    <property type="entry name" value="HNHc"/>
    <property type="match status" value="1"/>
</dbReference>